<sequence length="288" mass="30926">MHVKVKTVTCLLVVALLLLGSLPAWAGLVNVTADPDRIDVGLNFSGRTVTITGTAPPDSDIYIKLVSPARNVMLNKKGRVGFLWMNVAQAEVEGIPKMYQIYSSAPIDRLSPILQEETGIDKNYDAVRSTAVIKETAGNNSRRLSGADGKDYLDALINMYQKNNLYLVNEKAVERNGSQFYLTVNLPGSAAHGDSLVTAYAVKNGRILGQSESKINVRPVGVVGWARTMAKTNGPLYGTYAVLIALAAGLLIDLLFNYLEKLIGALTGVPGKVPGKTGKGREVSAEIH</sequence>
<feature type="transmembrane region" description="Helical" evidence="1">
    <location>
        <begin position="237"/>
        <end position="256"/>
    </location>
</feature>
<dbReference type="Proteomes" id="UP000441717">
    <property type="component" value="Unassembled WGS sequence"/>
</dbReference>
<feature type="signal peptide" evidence="2">
    <location>
        <begin position="1"/>
        <end position="26"/>
    </location>
</feature>
<feature type="chain" id="PRO_5026837119" description="Transmembrane protein (Alph_Pro_TM)" evidence="2">
    <location>
        <begin position="27"/>
        <end position="288"/>
    </location>
</feature>
<organism evidence="3 4">
    <name type="scientific">Desulfofundulus thermobenzoicus</name>
    <dbReference type="NCBI Taxonomy" id="29376"/>
    <lineage>
        <taxon>Bacteria</taxon>
        <taxon>Bacillati</taxon>
        <taxon>Bacillota</taxon>
        <taxon>Clostridia</taxon>
        <taxon>Eubacteriales</taxon>
        <taxon>Peptococcaceae</taxon>
        <taxon>Desulfofundulus</taxon>
    </lineage>
</organism>
<protein>
    <recommendedName>
        <fullName evidence="5">Transmembrane protein (Alph_Pro_TM)</fullName>
    </recommendedName>
</protein>
<dbReference type="Pfam" id="PF09608">
    <property type="entry name" value="Alph_Pro_TM"/>
    <property type="match status" value="1"/>
</dbReference>
<keyword evidence="1" id="KW-0472">Membrane</keyword>
<reference evidence="3 4" key="1">
    <citation type="submission" date="2019-10" db="EMBL/GenBank/DDBJ databases">
        <title>Comparative genomics of sulfur disproportionating microorganisms.</title>
        <authorList>
            <person name="Ward L.M."/>
            <person name="Bertran E."/>
            <person name="Johnston D."/>
        </authorList>
    </citation>
    <scope>NUCLEOTIDE SEQUENCE [LARGE SCALE GENOMIC DNA]</scope>
    <source>
        <strain evidence="3 4">DSM 14055</strain>
    </source>
</reference>
<proteinExistence type="predicted"/>
<evidence type="ECO:0000256" key="2">
    <source>
        <dbReference type="SAM" id="SignalP"/>
    </source>
</evidence>
<keyword evidence="1" id="KW-0812">Transmembrane</keyword>
<keyword evidence="4" id="KW-1185">Reference proteome</keyword>
<dbReference type="OrthoDB" id="1721463at2"/>
<evidence type="ECO:0008006" key="5">
    <source>
        <dbReference type="Google" id="ProtNLM"/>
    </source>
</evidence>
<accession>A0A6N7IMW4</accession>
<comment type="caution">
    <text evidence="3">The sequence shown here is derived from an EMBL/GenBank/DDBJ whole genome shotgun (WGS) entry which is preliminary data.</text>
</comment>
<dbReference type="InterPro" id="IPR019088">
    <property type="entry name" value="CHP02186-rel_TM"/>
</dbReference>
<name>A0A6N7IMW4_9FIRM</name>
<gene>
    <name evidence="3" type="ORF">GFC01_03420</name>
</gene>
<dbReference type="RefSeq" id="WP_152945252.1">
    <property type="nucleotide sequence ID" value="NZ_WHYR01000006.1"/>
</dbReference>
<evidence type="ECO:0000256" key="1">
    <source>
        <dbReference type="SAM" id="Phobius"/>
    </source>
</evidence>
<evidence type="ECO:0000313" key="3">
    <source>
        <dbReference type="EMBL" id="MQL51326.1"/>
    </source>
</evidence>
<keyword evidence="1" id="KW-1133">Transmembrane helix</keyword>
<dbReference type="AlphaFoldDB" id="A0A6N7IMW4"/>
<evidence type="ECO:0000313" key="4">
    <source>
        <dbReference type="Proteomes" id="UP000441717"/>
    </source>
</evidence>
<keyword evidence="2" id="KW-0732">Signal</keyword>
<dbReference type="EMBL" id="WHYR01000006">
    <property type="protein sequence ID" value="MQL51326.1"/>
    <property type="molecule type" value="Genomic_DNA"/>
</dbReference>